<feature type="signal peptide" evidence="2">
    <location>
        <begin position="1"/>
        <end position="28"/>
    </location>
</feature>
<feature type="region of interest" description="Disordered" evidence="1">
    <location>
        <begin position="62"/>
        <end position="89"/>
    </location>
</feature>
<dbReference type="AlphaFoldDB" id="A0A6F8V953"/>
<evidence type="ECO:0000313" key="4">
    <source>
        <dbReference type="EMBL" id="BCB25502.1"/>
    </source>
</evidence>
<evidence type="ECO:0000256" key="1">
    <source>
        <dbReference type="SAM" id="MobiDB-lite"/>
    </source>
</evidence>
<dbReference type="RefSeq" id="WP_244617422.1">
    <property type="nucleotide sequence ID" value="NZ_AP022853.1"/>
</dbReference>
<dbReference type="EMBL" id="AP022853">
    <property type="protein sequence ID" value="BCB25502.1"/>
    <property type="molecule type" value="Genomic_DNA"/>
</dbReference>
<evidence type="ECO:0000259" key="3">
    <source>
        <dbReference type="Pfam" id="PF13511"/>
    </source>
</evidence>
<keyword evidence="2" id="KW-0732">Signal</keyword>
<proteinExistence type="predicted"/>
<evidence type="ECO:0000313" key="5">
    <source>
        <dbReference type="Proteomes" id="UP000502260"/>
    </source>
</evidence>
<evidence type="ECO:0000256" key="2">
    <source>
        <dbReference type="SAM" id="SignalP"/>
    </source>
</evidence>
<feature type="compositionally biased region" description="Basic and acidic residues" evidence="1">
    <location>
        <begin position="79"/>
        <end position="89"/>
    </location>
</feature>
<reference evidence="5" key="1">
    <citation type="submission" date="2020-03" db="EMBL/GenBank/DDBJ databases">
        <title>Complete genome sequence of sulfur-oxidizing bacterium skT11.</title>
        <authorList>
            <person name="Kanda M."/>
            <person name="Kojima H."/>
            <person name="Fukui M."/>
        </authorList>
    </citation>
    <scope>NUCLEOTIDE SEQUENCE [LARGE SCALE GENOMIC DNA]</scope>
    <source>
        <strain evidence="5">skT11</strain>
    </source>
</reference>
<protein>
    <recommendedName>
        <fullName evidence="3">DUF4124 domain-containing protein</fullName>
    </recommendedName>
</protein>
<dbReference type="Pfam" id="PF13511">
    <property type="entry name" value="DUF4124"/>
    <property type="match status" value="1"/>
</dbReference>
<dbReference type="InterPro" id="IPR025392">
    <property type="entry name" value="DUF4124"/>
</dbReference>
<feature type="compositionally biased region" description="Polar residues" evidence="1">
    <location>
        <begin position="62"/>
        <end position="73"/>
    </location>
</feature>
<organism evidence="4 5">
    <name type="scientific">Sulfurimicrobium lacus</name>
    <dbReference type="NCBI Taxonomy" id="2715678"/>
    <lineage>
        <taxon>Bacteria</taxon>
        <taxon>Pseudomonadati</taxon>
        <taxon>Pseudomonadota</taxon>
        <taxon>Betaproteobacteria</taxon>
        <taxon>Nitrosomonadales</taxon>
        <taxon>Sulfuricellaceae</taxon>
        <taxon>Sulfurimicrobium</taxon>
    </lineage>
</organism>
<dbReference type="Proteomes" id="UP000502260">
    <property type="component" value="Chromosome"/>
</dbReference>
<keyword evidence="5" id="KW-1185">Reference proteome</keyword>
<dbReference type="KEGG" id="slac:SKTS_03880"/>
<feature type="chain" id="PRO_5026078599" description="DUF4124 domain-containing protein" evidence="2">
    <location>
        <begin position="29"/>
        <end position="136"/>
    </location>
</feature>
<name>A0A6F8V953_9PROT</name>
<sequence length="136" mass="14867">MLFIKHNICISQCMIAGLAVFAFNAAHAEIYKQVDAQGRVTYSNVPMKGATKLNLEPLNTVPATRSKASTPSPSGFPKVDGDTQKKRDDTRRKILEDELAAEEKLLMEASAQKDATAISLHEKNVAALKKELANIK</sequence>
<accession>A0A6F8V953</accession>
<feature type="domain" description="DUF4124" evidence="3">
    <location>
        <begin position="18"/>
        <end position="64"/>
    </location>
</feature>
<gene>
    <name evidence="4" type="ORF">SKTS_03880</name>
</gene>